<dbReference type="InterPro" id="IPR013403">
    <property type="entry name" value="CRISPR-assoc_prot_Csb1/Cas7u"/>
</dbReference>
<sequence length="365" mass="39737">MATEPSDRLNALLLDRNAVAIVCRQPLESVEGPGGVVFPPTYAGKGDNAPPEYNISDFGDGRNVCTMDSVQSQANRIEAAFLTAPYRALVREVTVRAELADGEQRIIDVLEAPHRLADATIRFSDLRQDAERAFRNFRDAPRAVAELSPMSLLMGAFDSRGTYCKIPRALTARIEAHNVRRLVRRALYSAALTGKDLGHEDSKLSQIGLDNALDGPIPGGIIADGGIWREAVLNLIALRQNCGQRVTNRYDEKPSKTPPDDLSAYIFGLGLVSLTLQPETFLRQGCLLVAAAPVAATIRYADGAKTSFSLSTVDALEFAKTAALRFGVASLPPRQGHFQRELIDEANRQAQEKNEKKKVKGNRGA</sequence>
<comment type="caution">
    <text evidence="1">The sequence shown here is derived from an EMBL/GenBank/DDBJ whole genome shotgun (WGS) entry which is preliminary data.</text>
</comment>
<dbReference type="RefSeq" id="WP_169137228.1">
    <property type="nucleotide sequence ID" value="NZ_WTVS01000002.1"/>
</dbReference>
<gene>
    <name evidence="1" type="primary">cas7u</name>
    <name evidence="1" type="ORF">GPA27_01840</name>
</gene>
<dbReference type="Pfam" id="PF09617">
    <property type="entry name" value="Cas_GSU0053"/>
    <property type="match status" value="1"/>
</dbReference>
<proteinExistence type="predicted"/>
<reference evidence="1 2" key="1">
    <citation type="submission" date="2019-12" db="EMBL/GenBank/DDBJ databases">
        <title>Comparative genomics gives insights into the taxonomy of the Azoarcus-Aromatoleum group and reveals separate origins of nif in the plant-associated Azoarcus and non-plant-associated Aromatoleum sub-groups.</title>
        <authorList>
            <person name="Lafos M."/>
            <person name="Maluk M."/>
            <person name="Batista M."/>
            <person name="Junghare M."/>
            <person name="Carmona M."/>
            <person name="Faoro H."/>
            <person name="Cruz L.M."/>
            <person name="Battistoni F."/>
            <person name="De Souza E."/>
            <person name="Pedrosa F."/>
            <person name="Chen W.-M."/>
            <person name="Poole P.S."/>
            <person name="Dixon R.A."/>
            <person name="James E.K."/>
        </authorList>
    </citation>
    <scope>NUCLEOTIDE SEQUENCE [LARGE SCALE GENOMIC DNA]</scope>
    <source>
        <strain evidence="1 2">T</strain>
    </source>
</reference>
<dbReference type="NCBIfam" id="TIGR02570">
    <property type="entry name" value="cas7_GSU0053"/>
    <property type="match status" value="1"/>
</dbReference>
<protein>
    <submittedName>
        <fullName evidence="1">Type I-U CRISPR-associated protein Cas7</fullName>
    </submittedName>
</protein>
<dbReference type="Proteomes" id="UP000634522">
    <property type="component" value="Unassembled WGS sequence"/>
</dbReference>
<evidence type="ECO:0000313" key="2">
    <source>
        <dbReference type="Proteomes" id="UP000634522"/>
    </source>
</evidence>
<keyword evidence="2" id="KW-1185">Reference proteome</keyword>
<evidence type="ECO:0000313" key="1">
    <source>
        <dbReference type="EMBL" id="NMF96139.1"/>
    </source>
</evidence>
<organism evidence="1 2">
    <name type="scientific">Aromatoleum toluolicum</name>
    <dbReference type="NCBI Taxonomy" id="90060"/>
    <lineage>
        <taxon>Bacteria</taxon>
        <taxon>Pseudomonadati</taxon>
        <taxon>Pseudomonadota</taxon>
        <taxon>Betaproteobacteria</taxon>
        <taxon>Rhodocyclales</taxon>
        <taxon>Rhodocyclaceae</taxon>
        <taxon>Aromatoleum</taxon>
    </lineage>
</organism>
<accession>A0ABX1NA74</accession>
<dbReference type="EMBL" id="WTVS01000002">
    <property type="protein sequence ID" value="NMF96139.1"/>
    <property type="molecule type" value="Genomic_DNA"/>
</dbReference>
<name>A0ABX1NA74_9RHOO</name>